<feature type="modified residue" description="4-aspartylphosphate" evidence="2">
    <location>
        <position position="57"/>
    </location>
</feature>
<dbReference type="PANTHER" id="PTHR37299">
    <property type="entry name" value="TRANSCRIPTIONAL REGULATOR-RELATED"/>
    <property type="match status" value="1"/>
</dbReference>
<evidence type="ECO:0000259" key="3">
    <source>
        <dbReference type="PROSITE" id="PS50110"/>
    </source>
</evidence>
<evidence type="ECO:0000256" key="1">
    <source>
        <dbReference type="ARBA" id="ARBA00023012"/>
    </source>
</evidence>
<dbReference type="Gene3D" id="2.40.50.1020">
    <property type="entry name" value="LytTr DNA-binding domain"/>
    <property type="match status" value="1"/>
</dbReference>
<dbReference type="Pfam" id="PF00072">
    <property type="entry name" value="Response_reg"/>
    <property type="match status" value="1"/>
</dbReference>
<name>A0ABV6BER3_9GAMM</name>
<dbReference type="InterPro" id="IPR001789">
    <property type="entry name" value="Sig_transdc_resp-reg_receiver"/>
</dbReference>
<evidence type="ECO:0000313" key="5">
    <source>
        <dbReference type="EMBL" id="MFC0048538.1"/>
    </source>
</evidence>
<proteinExistence type="predicted"/>
<reference evidence="5 6" key="1">
    <citation type="submission" date="2024-09" db="EMBL/GenBank/DDBJ databases">
        <authorList>
            <person name="Sun Q."/>
            <person name="Mori K."/>
        </authorList>
    </citation>
    <scope>NUCLEOTIDE SEQUENCE [LARGE SCALE GENOMIC DNA]</scope>
    <source>
        <strain evidence="5 6">KCTC 23315</strain>
    </source>
</reference>
<gene>
    <name evidence="5" type="ORF">ACFFJP_09565</name>
</gene>
<dbReference type="PANTHER" id="PTHR37299:SF1">
    <property type="entry name" value="STAGE 0 SPORULATION PROTEIN A HOMOLOG"/>
    <property type="match status" value="1"/>
</dbReference>
<dbReference type="PROSITE" id="PS50930">
    <property type="entry name" value="HTH_LYTTR"/>
    <property type="match status" value="1"/>
</dbReference>
<keyword evidence="6" id="KW-1185">Reference proteome</keyword>
<comment type="caution">
    <text evidence="5">The sequence shown here is derived from an EMBL/GenBank/DDBJ whole genome shotgun (WGS) entry which is preliminary data.</text>
</comment>
<accession>A0ABV6BER3</accession>
<evidence type="ECO:0000256" key="2">
    <source>
        <dbReference type="PROSITE-ProRule" id="PRU00169"/>
    </source>
</evidence>
<sequence length="275" mass="30756">MKNILRVIVVDDEPLARKGMLLRLAAFKELQVVAECSNGEEAIAAVLTHKPDVLFLDVEMPVLDGFAVLKHLQSEMTHLPYVIFVTAFDHYALSAFNVSAVDYVLKPVEAERLQAAVEKLLRAYEARDDHKHKGQLAEVVAKLTGEDTAQILGRLDNEQPVMNDKFPEAISIKDSGEITRVLVASIDWVDAAGDYMCIHTNDGQTHILRRTMKELEQELDPRLFVRVHRSAIVNVATIAKLQMLANGEHQLMLTNGQSVKVSRSYKDRVKTVFGS</sequence>
<dbReference type="RefSeq" id="WP_377242817.1">
    <property type="nucleotide sequence ID" value="NZ_JBHLXP010000001.1"/>
</dbReference>
<organism evidence="5 6">
    <name type="scientific">Rheinheimera tilapiae</name>
    <dbReference type="NCBI Taxonomy" id="875043"/>
    <lineage>
        <taxon>Bacteria</taxon>
        <taxon>Pseudomonadati</taxon>
        <taxon>Pseudomonadota</taxon>
        <taxon>Gammaproteobacteria</taxon>
        <taxon>Chromatiales</taxon>
        <taxon>Chromatiaceae</taxon>
        <taxon>Rheinheimera</taxon>
    </lineage>
</organism>
<evidence type="ECO:0000313" key="6">
    <source>
        <dbReference type="Proteomes" id="UP001589813"/>
    </source>
</evidence>
<dbReference type="Gene3D" id="3.40.50.2300">
    <property type="match status" value="1"/>
</dbReference>
<dbReference type="PROSITE" id="PS50110">
    <property type="entry name" value="RESPONSE_REGULATORY"/>
    <property type="match status" value="1"/>
</dbReference>
<keyword evidence="2" id="KW-0597">Phosphoprotein</keyword>
<keyword evidence="1" id="KW-0902">Two-component regulatory system</keyword>
<dbReference type="SUPFAM" id="SSF52172">
    <property type="entry name" value="CheY-like"/>
    <property type="match status" value="1"/>
</dbReference>
<dbReference type="SMART" id="SM00850">
    <property type="entry name" value="LytTR"/>
    <property type="match status" value="1"/>
</dbReference>
<evidence type="ECO:0000259" key="4">
    <source>
        <dbReference type="PROSITE" id="PS50930"/>
    </source>
</evidence>
<dbReference type="EMBL" id="JBHLXP010000001">
    <property type="protein sequence ID" value="MFC0048538.1"/>
    <property type="molecule type" value="Genomic_DNA"/>
</dbReference>
<dbReference type="InterPro" id="IPR007492">
    <property type="entry name" value="LytTR_DNA-bd_dom"/>
</dbReference>
<dbReference type="Proteomes" id="UP001589813">
    <property type="component" value="Unassembled WGS sequence"/>
</dbReference>
<dbReference type="SMART" id="SM00448">
    <property type="entry name" value="REC"/>
    <property type="match status" value="1"/>
</dbReference>
<dbReference type="InterPro" id="IPR011006">
    <property type="entry name" value="CheY-like_superfamily"/>
</dbReference>
<feature type="domain" description="Response regulatory" evidence="3">
    <location>
        <begin position="6"/>
        <end position="121"/>
    </location>
</feature>
<dbReference type="Pfam" id="PF04397">
    <property type="entry name" value="LytTR"/>
    <property type="match status" value="1"/>
</dbReference>
<protein>
    <submittedName>
        <fullName evidence="5">LytR/AlgR family response regulator transcription factor</fullName>
    </submittedName>
</protein>
<feature type="domain" description="HTH LytTR-type" evidence="4">
    <location>
        <begin position="170"/>
        <end position="275"/>
    </location>
</feature>
<dbReference type="InterPro" id="IPR046947">
    <property type="entry name" value="LytR-like"/>
</dbReference>